<name>A0A7I7P1S5_9MYCO</name>
<protein>
    <submittedName>
        <fullName evidence="2">Sensor domain-containing protein</fullName>
    </submittedName>
</protein>
<dbReference type="Pfam" id="PF14032">
    <property type="entry name" value="PknH_C"/>
    <property type="match status" value="1"/>
</dbReference>
<sequence length="262" mass="26802">MTPTRAGALVGIGLLTVALTTGCTVSGTARPAPGLKPHPVTGQAVKKVLLDDGELAKLLGQSFGTKAELPARFGGPEVLPPAFGAVSPLNCVGVTSMMVKNAYQSGDVKNGARATWWNLRGPAKVISVAEGVVALSSTAGAAALFQQFAQQWRDCDGTTVTIGRPSTITDRPAIVFSDTISEVRVADSVLAATISIDTQLPGIPSSGPRPEARAIGVRGNCLVEVEVAFFNSTSPSDAGSGDVHRSAVDVAHALMDKVSGLS</sequence>
<reference evidence="2 3" key="1">
    <citation type="journal article" date="2019" name="Emerg. Microbes Infect.">
        <title>Comprehensive subspecies identification of 175 nontuberculous mycobacteria species based on 7547 genomic profiles.</title>
        <authorList>
            <person name="Matsumoto Y."/>
            <person name="Kinjo T."/>
            <person name="Motooka D."/>
            <person name="Nabeya D."/>
            <person name="Jung N."/>
            <person name="Uechi K."/>
            <person name="Horii T."/>
            <person name="Iida T."/>
            <person name="Fujita J."/>
            <person name="Nakamura S."/>
        </authorList>
    </citation>
    <scope>NUCLEOTIDE SEQUENCE [LARGE SCALE GENOMIC DNA]</scope>
    <source>
        <strain evidence="2 3">JCM 16018</strain>
    </source>
</reference>
<dbReference type="InterPro" id="IPR038232">
    <property type="entry name" value="PknH-like_Extracell_sf"/>
</dbReference>
<keyword evidence="3" id="KW-1185">Reference proteome</keyword>
<dbReference type="KEGG" id="mseo:MSEO_22070"/>
<dbReference type="PROSITE" id="PS51257">
    <property type="entry name" value="PROKAR_LIPOPROTEIN"/>
    <property type="match status" value="1"/>
</dbReference>
<evidence type="ECO:0000259" key="1">
    <source>
        <dbReference type="Pfam" id="PF14032"/>
    </source>
</evidence>
<accession>A0A7I7P1S5</accession>
<feature type="domain" description="PknH-like extracellular" evidence="1">
    <location>
        <begin position="40"/>
        <end position="257"/>
    </location>
</feature>
<organism evidence="2 3">
    <name type="scientific">Mycobacterium seoulense</name>
    <dbReference type="NCBI Taxonomy" id="386911"/>
    <lineage>
        <taxon>Bacteria</taxon>
        <taxon>Bacillati</taxon>
        <taxon>Actinomycetota</taxon>
        <taxon>Actinomycetes</taxon>
        <taxon>Mycobacteriales</taxon>
        <taxon>Mycobacteriaceae</taxon>
        <taxon>Mycobacterium</taxon>
    </lineage>
</organism>
<gene>
    <name evidence="2" type="primary">lppR_2</name>
    <name evidence="2" type="ORF">MSEO_22070</name>
</gene>
<dbReference type="InterPro" id="IPR026954">
    <property type="entry name" value="PknH-like_Extracell"/>
</dbReference>
<dbReference type="RefSeq" id="WP_232075416.1">
    <property type="nucleotide sequence ID" value="NZ_AP022582.1"/>
</dbReference>
<evidence type="ECO:0000313" key="3">
    <source>
        <dbReference type="Proteomes" id="UP000466632"/>
    </source>
</evidence>
<dbReference type="AlphaFoldDB" id="A0A7I7P1S5"/>
<dbReference type="Gene3D" id="3.40.1000.70">
    <property type="entry name" value="PknH-like extracellular domain"/>
    <property type="match status" value="1"/>
</dbReference>
<evidence type="ECO:0000313" key="2">
    <source>
        <dbReference type="EMBL" id="BBY01708.1"/>
    </source>
</evidence>
<dbReference type="EMBL" id="AP022582">
    <property type="protein sequence ID" value="BBY01708.1"/>
    <property type="molecule type" value="Genomic_DNA"/>
</dbReference>
<dbReference type="Proteomes" id="UP000466632">
    <property type="component" value="Chromosome"/>
</dbReference>
<proteinExistence type="predicted"/>